<dbReference type="InterPro" id="IPR012337">
    <property type="entry name" value="RNaseH-like_sf"/>
</dbReference>
<gene>
    <name evidence="1" type="ORF">AVDCRST_MAG84-4397</name>
</gene>
<keyword evidence="1" id="KW-0456">Lyase</keyword>
<evidence type="ECO:0000313" key="1">
    <source>
        <dbReference type="EMBL" id="CAA9371809.1"/>
    </source>
</evidence>
<proteinExistence type="predicted"/>
<dbReference type="SUPFAM" id="SSF53098">
    <property type="entry name" value="Ribonuclease H-like"/>
    <property type="match status" value="1"/>
</dbReference>
<organism evidence="1">
    <name type="scientific">uncultured Microcoleus sp</name>
    <dbReference type="NCBI Taxonomy" id="259945"/>
    <lineage>
        <taxon>Bacteria</taxon>
        <taxon>Bacillati</taxon>
        <taxon>Cyanobacteriota</taxon>
        <taxon>Cyanophyceae</taxon>
        <taxon>Oscillatoriophycideae</taxon>
        <taxon>Oscillatoriales</taxon>
        <taxon>Microcoleaceae</taxon>
        <taxon>Microcoleus</taxon>
        <taxon>environmental samples</taxon>
    </lineage>
</organism>
<dbReference type="InterPro" id="IPR047768">
    <property type="entry name" value="Tn5p-like"/>
</dbReference>
<sequence length="181" mass="20959">MPGTSFYFKDVQVTKQKGFGKFDIAGYWKRRYRGHGEDEGWYLLTNLGSLKEAVATFKCRSGIEAMFKDCKTGGYNLEKSHASTERLKTLILLIAFAYTYATLQGKEIQKLGIQKYVGRLKEAKRTLRRHSSFWMGLYGHAWVIGIEGCEKMIEELMAIRRNKLPFFQRGLRAMSLMIRTF</sequence>
<dbReference type="EC" id="4.2.1.11" evidence="1"/>
<protein>
    <submittedName>
        <fullName evidence="1">Enolase</fullName>
        <ecNumber evidence="1">4.2.1.11</ecNumber>
    </submittedName>
</protein>
<accession>A0A6J4N0M3</accession>
<dbReference type="PANTHER" id="PTHR37319:SF1">
    <property type="entry name" value="TRANSPOSASE TN5 DIMERISATION DOMAIN-CONTAINING PROTEIN"/>
    <property type="match status" value="1"/>
</dbReference>
<dbReference type="PANTHER" id="PTHR37319">
    <property type="entry name" value="TRANSPOSASE"/>
    <property type="match status" value="1"/>
</dbReference>
<dbReference type="EMBL" id="CADCTZ010000926">
    <property type="protein sequence ID" value="CAA9371809.1"/>
    <property type="molecule type" value="Genomic_DNA"/>
</dbReference>
<reference evidence="1" key="1">
    <citation type="submission" date="2020-02" db="EMBL/GenBank/DDBJ databases">
        <authorList>
            <person name="Meier V. D."/>
        </authorList>
    </citation>
    <scope>NUCLEOTIDE SEQUENCE</scope>
    <source>
        <strain evidence="1">AVDCRST_MAG84</strain>
    </source>
</reference>
<dbReference type="GO" id="GO:0004634">
    <property type="term" value="F:phosphopyruvate hydratase activity"/>
    <property type="evidence" value="ECO:0007669"/>
    <property type="project" value="UniProtKB-EC"/>
</dbReference>
<dbReference type="AlphaFoldDB" id="A0A6J4N0M3"/>
<name>A0A6J4N0M3_9CYAN</name>